<keyword evidence="3" id="KW-1185">Reference proteome</keyword>
<accession>A0A6J8CJR7</accession>
<feature type="region of interest" description="Disordered" evidence="1">
    <location>
        <begin position="1"/>
        <end position="38"/>
    </location>
</feature>
<feature type="compositionally biased region" description="Basic residues" evidence="1">
    <location>
        <begin position="254"/>
        <end position="270"/>
    </location>
</feature>
<dbReference type="EMBL" id="CACVKT020005486">
    <property type="protein sequence ID" value="CAC5395347.1"/>
    <property type="molecule type" value="Genomic_DNA"/>
</dbReference>
<feature type="compositionally biased region" description="Polar residues" evidence="1">
    <location>
        <begin position="274"/>
        <end position="283"/>
    </location>
</feature>
<evidence type="ECO:0000313" key="2">
    <source>
        <dbReference type="EMBL" id="CAC5395347.1"/>
    </source>
</evidence>
<feature type="region of interest" description="Disordered" evidence="1">
    <location>
        <begin position="247"/>
        <end position="292"/>
    </location>
</feature>
<proteinExistence type="predicted"/>
<gene>
    <name evidence="2" type="ORF">MCOR_30025</name>
</gene>
<protein>
    <submittedName>
        <fullName evidence="2">Uncharacterized protein</fullName>
    </submittedName>
</protein>
<organism evidence="2 3">
    <name type="scientific">Mytilus coruscus</name>
    <name type="common">Sea mussel</name>
    <dbReference type="NCBI Taxonomy" id="42192"/>
    <lineage>
        <taxon>Eukaryota</taxon>
        <taxon>Metazoa</taxon>
        <taxon>Spiralia</taxon>
        <taxon>Lophotrochozoa</taxon>
        <taxon>Mollusca</taxon>
        <taxon>Bivalvia</taxon>
        <taxon>Autobranchia</taxon>
        <taxon>Pteriomorphia</taxon>
        <taxon>Mytilida</taxon>
        <taxon>Mytiloidea</taxon>
        <taxon>Mytilidae</taxon>
        <taxon>Mytilinae</taxon>
        <taxon>Mytilus</taxon>
    </lineage>
</organism>
<sequence>METKLLNTMTSNSNGRGDKETVDTSSSSGSEDERERRLVDAESDLILISTDSEEKEDVEQLTKQLTVQGACKRILKADEEDYVSSVPVDCIETSTFVIDTLALKDRDDLRIHMAGAIKNNRVQRDYVSVQMSDDCLTDTDFENKLLELKPIWNLRECESRKTTEAAFYTWFLTYKKNLVQNCLLLPLRICCGFGVLHSTTYANECLNNRLKQKTDYQENEVTVFCTNMRELADEQKIDTEKAIIELSKVNMPKHPQRKPNQKPRSNKRKPTRDFGSNPNTVPSASMEDLESDNGGHQIQFLIGTHIRSYYDCGQPIRLPPHIPPPPYDIGICQKE</sequence>
<feature type="compositionally biased region" description="Polar residues" evidence="1">
    <location>
        <begin position="1"/>
        <end position="15"/>
    </location>
</feature>
<evidence type="ECO:0000313" key="3">
    <source>
        <dbReference type="Proteomes" id="UP000507470"/>
    </source>
</evidence>
<dbReference type="OrthoDB" id="6122616at2759"/>
<name>A0A6J8CJR7_MYTCO</name>
<evidence type="ECO:0000256" key="1">
    <source>
        <dbReference type="SAM" id="MobiDB-lite"/>
    </source>
</evidence>
<reference evidence="2 3" key="1">
    <citation type="submission" date="2020-06" db="EMBL/GenBank/DDBJ databases">
        <authorList>
            <person name="Li R."/>
            <person name="Bekaert M."/>
        </authorList>
    </citation>
    <scope>NUCLEOTIDE SEQUENCE [LARGE SCALE GENOMIC DNA]</scope>
    <source>
        <strain evidence="3">wild</strain>
    </source>
</reference>
<dbReference type="AlphaFoldDB" id="A0A6J8CJR7"/>
<dbReference type="Proteomes" id="UP000507470">
    <property type="component" value="Unassembled WGS sequence"/>
</dbReference>